<dbReference type="Proteomes" id="UP000586042">
    <property type="component" value="Unassembled WGS sequence"/>
</dbReference>
<evidence type="ECO:0000313" key="1">
    <source>
        <dbReference type="EMBL" id="NUW33780.1"/>
    </source>
</evidence>
<organism evidence="1 2">
    <name type="scientific">Nonomuraea montanisoli</name>
    <dbReference type="NCBI Taxonomy" id="2741721"/>
    <lineage>
        <taxon>Bacteria</taxon>
        <taxon>Bacillati</taxon>
        <taxon>Actinomycetota</taxon>
        <taxon>Actinomycetes</taxon>
        <taxon>Streptosporangiales</taxon>
        <taxon>Streptosporangiaceae</taxon>
        <taxon>Nonomuraea</taxon>
    </lineage>
</organism>
<reference evidence="1 2" key="1">
    <citation type="submission" date="2020-06" db="EMBL/GenBank/DDBJ databases">
        <title>Nonomuraea sp. SMC257, a novel actinomycete isolated from soil.</title>
        <authorList>
            <person name="Chanama M."/>
        </authorList>
    </citation>
    <scope>NUCLEOTIDE SEQUENCE [LARGE SCALE GENOMIC DNA]</scope>
    <source>
        <strain evidence="1 2">SMC257</strain>
    </source>
</reference>
<sequence length="302" mass="33898">MTAVLSNSTATDDRRRELLFRGDLFVYSATPAATELVGFARELVSDAFGPLDPETAQHDMPVEDFARLLAELKPRFIHHPRCKELVPALIEERGCDPSLTYFDVPRLRTSTSDDYLVSGISYAFHPHRDCWYSAPFNQVNWWIPVFGVVAENVMAFHPRYFDTPVRNGSAAYDYGEWNRTSRRSAAEHVRTDTRVQPRPEEAIDLDPQIRVVPEPGGVLMFSGAHLHSTVPNTSGRTRFSIDFRTVHVGDVRERRGAPNVDARCTGTTLRDFTRCGDLARMPEELAAAYETEAEAAALAGVR</sequence>
<dbReference type="EMBL" id="JABWGN010000007">
    <property type="protein sequence ID" value="NUW33780.1"/>
    <property type="molecule type" value="Genomic_DNA"/>
</dbReference>
<dbReference type="Gene3D" id="2.60.120.620">
    <property type="entry name" value="q2cbj1_9rhob like domain"/>
    <property type="match status" value="1"/>
</dbReference>
<protein>
    <recommendedName>
        <fullName evidence="3">Phytanoyl-CoA dioxygenase family protein</fullName>
    </recommendedName>
</protein>
<dbReference type="AlphaFoldDB" id="A0A7Y6I8R6"/>
<evidence type="ECO:0000313" key="2">
    <source>
        <dbReference type="Proteomes" id="UP000586042"/>
    </source>
</evidence>
<gene>
    <name evidence="1" type="ORF">HTZ77_20410</name>
</gene>
<keyword evidence="2" id="KW-1185">Reference proteome</keyword>
<dbReference type="SUPFAM" id="SSF51197">
    <property type="entry name" value="Clavaminate synthase-like"/>
    <property type="match status" value="1"/>
</dbReference>
<dbReference type="RefSeq" id="WP_175591204.1">
    <property type="nucleotide sequence ID" value="NZ_JABWGN010000007.1"/>
</dbReference>
<comment type="caution">
    <text evidence="1">The sequence shown here is derived from an EMBL/GenBank/DDBJ whole genome shotgun (WGS) entry which is preliminary data.</text>
</comment>
<name>A0A7Y6I8R6_9ACTN</name>
<accession>A0A7Y6I8R6</accession>
<evidence type="ECO:0008006" key="3">
    <source>
        <dbReference type="Google" id="ProtNLM"/>
    </source>
</evidence>
<proteinExistence type="predicted"/>